<evidence type="ECO:0000256" key="3">
    <source>
        <dbReference type="ARBA" id="ARBA00023136"/>
    </source>
</evidence>
<feature type="transmembrane region" description="Helical" evidence="5">
    <location>
        <begin position="327"/>
        <end position="345"/>
    </location>
</feature>
<dbReference type="PANTHER" id="PTHR22550:SF5">
    <property type="entry name" value="LEUCINE ZIPPER PROTEIN 4"/>
    <property type="match status" value="1"/>
</dbReference>
<protein>
    <submittedName>
        <fullName evidence="6">Spore germination protein</fullName>
    </submittedName>
</protein>
<keyword evidence="3 4" id="KW-0472">Membrane</keyword>
<dbReference type="EMBL" id="QWEH01000013">
    <property type="protein sequence ID" value="RHW30467.1"/>
    <property type="molecule type" value="Genomic_DNA"/>
</dbReference>
<evidence type="ECO:0000256" key="4">
    <source>
        <dbReference type="PIRNR" id="PIRNR005690"/>
    </source>
</evidence>
<sequence length="487" mass="54109">MEWKQMKNNNVALKETYFKHLFQHSSDIKVQRYPLTREKKDKEIVITYCEGLINSDLLVESILPEIRKCHHTNDLNELSDSISIPWNPDNPSFKNSIKDMIFNGYTAIVIAKTVYFFNTSSPPKRSPEESTTEVSVKGPRDAFIEDISSNIALVRKRLKTDSFVTKSFTIGKRSNTKVSLVYMTDIQSKEIINEVTARLNNIDLDALNSDNQLAELLTDSRYSIFPLLKSVSRPDGVVSGLVRGRFAIFIDNVPNVIVGPANLGYLLKSSEDTHMPFYYASFEILLRVIGLGISIFLPAFWVALSAYNVDQIPFSLLATIGASRLGIPFNTTVELLLMIGLFELFREAGVRLPKAVGQTVAVVGGLIVGDAAIRAGLTSPTMLVISSITAVATFTLGNQSLFGTVTILRIFSILCASVLGMYGFFLSLFLIVGYLAKLESFGIPYLSPVSPFVKGDFAKSLLKIPVVQQDERAKILKTEDDDRQEDK</sequence>
<comment type="subcellular location">
    <subcellularLocation>
        <location evidence="4">Cell membrane</location>
    </subcellularLocation>
    <subcellularLocation>
        <location evidence="1">Membrane</location>
        <topology evidence="1">Multi-pass membrane protein</topology>
    </subcellularLocation>
</comment>
<dbReference type="GO" id="GO:0009847">
    <property type="term" value="P:spore germination"/>
    <property type="evidence" value="ECO:0007669"/>
    <property type="project" value="UniProtKB-UniRule"/>
</dbReference>
<feature type="transmembrane region" description="Helical" evidence="5">
    <location>
        <begin position="352"/>
        <end position="373"/>
    </location>
</feature>
<evidence type="ECO:0000256" key="2">
    <source>
        <dbReference type="ARBA" id="ARBA00005278"/>
    </source>
</evidence>
<dbReference type="Proteomes" id="UP000285456">
    <property type="component" value="Unassembled WGS sequence"/>
</dbReference>
<reference evidence="6 7" key="1">
    <citation type="journal article" date="2007" name="Int. J. Syst. Evol. Microbiol.">
        <title>Oceanobacillus profundus sp. nov., isolated from a deep-sea sediment core.</title>
        <authorList>
            <person name="Kim Y.G."/>
            <person name="Choi D.H."/>
            <person name="Hyun S."/>
            <person name="Cho B.C."/>
        </authorList>
    </citation>
    <scope>NUCLEOTIDE SEQUENCE [LARGE SCALE GENOMIC DNA]</scope>
    <source>
        <strain evidence="6 7">DSM 18246</strain>
    </source>
</reference>
<comment type="similarity">
    <text evidence="2 4">Belongs to the GerABKA family.</text>
</comment>
<evidence type="ECO:0000313" key="6">
    <source>
        <dbReference type="EMBL" id="RHW30467.1"/>
    </source>
</evidence>
<evidence type="ECO:0000313" key="7">
    <source>
        <dbReference type="Proteomes" id="UP000285456"/>
    </source>
</evidence>
<dbReference type="PIRSF" id="PIRSF005690">
    <property type="entry name" value="GerBA"/>
    <property type="match status" value="1"/>
</dbReference>
<gene>
    <name evidence="6" type="ORF">D1B32_16665</name>
</gene>
<keyword evidence="5" id="KW-0812">Transmembrane</keyword>
<proteinExistence type="inferred from homology"/>
<keyword evidence="5" id="KW-1133">Transmembrane helix</keyword>
<name>A0A417YCX5_9BACI</name>
<feature type="transmembrane region" description="Helical" evidence="5">
    <location>
        <begin position="284"/>
        <end position="307"/>
    </location>
</feature>
<keyword evidence="7" id="KW-1185">Reference proteome</keyword>
<dbReference type="InterPro" id="IPR050768">
    <property type="entry name" value="UPF0353/GerABKA_families"/>
</dbReference>
<evidence type="ECO:0000256" key="5">
    <source>
        <dbReference type="SAM" id="Phobius"/>
    </source>
</evidence>
<dbReference type="Pfam" id="PF03323">
    <property type="entry name" value="GerA"/>
    <property type="match status" value="1"/>
</dbReference>
<dbReference type="OrthoDB" id="9772630at2"/>
<organism evidence="6 7">
    <name type="scientific">Oceanobacillus profundus</name>
    <dbReference type="NCBI Taxonomy" id="372463"/>
    <lineage>
        <taxon>Bacteria</taxon>
        <taxon>Bacillati</taxon>
        <taxon>Bacillota</taxon>
        <taxon>Bacilli</taxon>
        <taxon>Bacillales</taxon>
        <taxon>Bacillaceae</taxon>
        <taxon>Oceanobacillus</taxon>
    </lineage>
</organism>
<comment type="caution">
    <text evidence="6">The sequence shown here is derived from an EMBL/GenBank/DDBJ whole genome shotgun (WGS) entry which is preliminary data.</text>
</comment>
<feature type="transmembrane region" description="Helical" evidence="5">
    <location>
        <begin position="379"/>
        <end position="398"/>
    </location>
</feature>
<dbReference type="PANTHER" id="PTHR22550">
    <property type="entry name" value="SPORE GERMINATION PROTEIN"/>
    <property type="match status" value="1"/>
</dbReference>
<feature type="transmembrane region" description="Helical" evidence="5">
    <location>
        <begin position="410"/>
        <end position="436"/>
    </location>
</feature>
<dbReference type="GO" id="GO:0005886">
    <property type="term" value="C:plasma membrane"/>
    <property type="evidence" value="ECO:0007669"/>
    <property type="project" value="UniProtKB-SubCell"/>
</dbReference>
<dbReference type="InterPro" id="IPR004995">
    <property type="entry name" value="Spore_Ger"/>
</dbReference>
<accession>A0A417YCX5</accession>
<dbReference type="AlphaFoldDB" id="A0A417YCX5"/>
<evidence type="ECO:0000256" key="1">
    <source>
        <dbReference type="ARBA" id="ARBA00004141"/>
    </source>
</evidence>